<gene>
    <name evidence="4" type="ORF">E2C04_15210</name>
    <name evidence="3" type="ORF">GCM10007231_20190</name>
</gene>
<feature type="transmembrane region" description="Helical" evidence="2">
    <location>
        <begin position="97"/>
        <end position="123"/>
    </location>
</feature>
<keyword evidence="2" id="KW-1133">Transmembrane helix</keyword>
<keyword evidence="2" id="KW-0812">Transmembrane</keyword>
<dbReference type="Proteomes" id="UP000297025">
    <property type="component" value="Chromosome"/>
</dbReference>
<reference evidence="3" key="2">
    <citation type="journal article" date="2014" name="Int. J. Syst. Evol. Microbiol.">
        <title>Complete genome of a new Firmicutes species belonging to the dominant human colonic microbiota ('Ruminococcus bicirculans') reveals two chromosomes and a selective capacity to utilize plant glucans.</title>
        <authorList>
            <consortium name="NISC Comparative Sequencing Program"/>
            <person name="Wegmann U."/>
            <person name="Louis P."/>
            <person name="Goesmann A."/>
            <person name="Henrissat B."/>
            <person name="Duncan S.H."/>
            <person name="Flint H.J."/>
        </authorList>
    </citation>
    <scope>NUCLEOTIDE SEQUENCE</scope>
    <source>
        <strain evidence="3">CCM 7403</strain>
    </source>
</reference>
<reference evidence="3" key="5">
    <citation type="submission" date="2024-05" db="EMBL/GenBank/DDBJ databases">
        <authorList>
            <person name="Sun Q."/>
            <person name="Sedlacek I."/>
        </authorList>
    </citation>
    <scope>NUCLEOTIDE SEQUENCE</scope>
    <source>
        <strain evidence="3">CCM 7403</strain>
    </source>
</reference>
<dbReference type="AlphaFoldDB" id="A0A4P7UD88"/>
<reference evidence="4 5" key="1">
    <citation type="journal article" date="2008" name="Int. J. Syst. Evol. Microbiol.">
        <title>Nocardioides daphniae sp. nov., isolated from Daphnia cucullata (Crustacea: Cladocera).</title>
        <authorList>
            <person name="Toth E.M."/>
            <person name="Keki Z."/>
            <person name="Homonnay Z.G."/>
            <person name="Borsodi A.K."/>
            <person name="Marialigeti K."/>
            <person name="Schumann P."/>
        </authorList>
    </citation>
    <scope>NUCLEOTIDE SEQUENCE [LARGE SCALE GENOMIC DNA]</scope>
    <source>
        <strain evidence="4 5">JCM 16608</strain>
    </source>
</reference>
<sequence>MSDPSNPYGEQPDPTNPSGQENPYGTPPAQNPYDQQPYGQQSPYGQQQSGYGQQPSYGQQPGYGQQQPAYGQGYPQGYGQGGLAPAKPNHPSATTSMVLGIIGLGSLVIACGIGLVLSPFAWVMGSKAVKEIDASNGQLGGRDQARAGQIMGIIGSVILVLGIIAIIAFIAFAVSVGSSESVYYDGY</sequence>
<evidence type="ECO:0000256" key="2">
    <source>
        <dbReference type="SAM" id="Phobius"/>
    </source>
</evidence>
<keyword evidence="6" id="KW-1185">Reference proteome</keyword>
<dbReference type="OrthoDB" id="3733716at2"/>
<dbReference type="RefSeq" id="WP_135833241.1">
    <property type="nucleotide sequence ID" value="NZ_BMCK01000003.1"/>
</dbReference>
<dbReference type="KEGG" id="ndp:E2C04_15210"/>
<dbReference type="EMBL" id="BMCK01000003">
    <property type="protein sequence ID" value="GGD21005.1"/>
    <property type="molecule type" value="Genomic_DNA"/>
</dbReference>
<name>A0A4P7UD88_9ACTN</name>
<reference evidence="4" key="4">
    <citation type="submission" date="2019-03" db="EMBL/GenBank/DDBJ databases">
        <authorList>
            <person name="Huang Y."/>
        </authorList>
    </citation>
    <scope>NUCLEOTIDE SEQUENCE</scope>
    <source>
        <strain evidence="4">JCM 16608</strain>
    </source>
</reference>
<proteinExistence type="predicted"/>
<evidence type="ECO:0000313" key="4">
    <source>
        <dbReference type="EMBL" id="QCC78203.1"/>
    </source>
</evidence>
<evidence type="ECO:0000313" key="6">
    <source>
        <dbReference type="Proteomes" id="UP000630594"/>
    </source>
</evidence>
<protein>
    <submittedName>
        <fullName evidence="4">DUF4190 domain-containing protein</fullName>
    </submittedName>
</protein>
<dbReference type="EMBL" id="CP038462">
    <property type="protein sequence ID" value="QCC78203.1"/>
    <property type="molecule type" value="Genomic_DNA"/>
</dbReference>
<dbReference type="Proteomes" id="UP000630594">
    <property type="component" value="Unassembled WGS sequence"/>
</dbReference>
<feature type="transmembrane region" description="Helical" evidence="2">
    <location>
        <begin position="150"/>
        <end position="174"/>
    </location>
</feature>
<evidence type="ECO:0000313" key="3">
    <source>
        <dbReference type="EMBL" id="GGD21005.1"/>
    </source>
</evidence>
<reference evidence="6" key="3">
    <citation type="journal article" date="2019" name="Int. J. Syst. Evol. Microbiol.">
        <title>The Global Catalogue of Microorganisms (GCM) 10K type strain sequencing project: providing services to taxonomists for standard genome sequencing and annotation.</title>
        <authorList>
            <consortium name="The Broad Institute Genomics Platform"/>
            <consortium name="The Broad Institute Genome Sequencing Center for Infectious Disease"/>
            <person name="Wu L."/>
            <person name="Ma J."/>
        </authorList>
    </citation>
    <scope>NUCLEOTIDE SEQUENCE [LARGE SCALE GENOMIC DNA]</scope>
    <source>
        <strain evidence="6">CCM 7403</strain>
    </source>
</reference>
<accession>A0A4P7UD88</accession>
<feature type="compositionally biased region" description="Low complexity" evidence="1">
    <location>
        <begin position="35"/>
        <end position="73"/>
    </location>
</feature>
<evidence type="ECO:0000256" key="1">
    <source>
        <dbReference type="SAM" id="MobiDB-lite"/>
    </source>
</evidence>
<feature type="region of interest" description="Disordered" evidence="1">
    <location>
        <begin position="1"/>
        <end position="89"/>
    </location>
</feature>
<keyword evidence="2" id="KW-0472">Membrane</keyword>
<evidence type="ECO:0000313" key="5">
    <source>
        <dbReference type="Proteomes" id="UP000297025"/>
    </source>
</evidence>
<organism evidence="4 5">
    <name type="scientific">Nocardioides daphniae</name>
    <dbReference type="NCBI Taxonomy" id="402297"/>
    <lineage>
        <taxon>Bacteria</taxon>
        <taxon>Bacillati</taxon>
        <taxon>Actinomycetota</taxon>
        <taxon>Actinomycetes</taxon>
        <taxon>Propionibacteriales</taxon>
        <taxon>Nocardioidaceae</taxon>
        <taxon>Nocardioides</taxon>
    </lineage>
</organism>